<keyword evidence="5" id="KW-1185">Reference proteome</keyword>
<dbReference type="GO" id="GO:0009116">
    <property type="term" value="P:nucleoside metabolic process"/>
    <property type="evidence" value="ECO:0007669"/>
    <property type="project" value="InterPro"/>
</dbReference>
<protein>
    <recommendedName>
        <fullName evidence="1 2">Futalosine hydrolase</fullName>
        <shortName evidence="1">FL hydrolase</shortName>
        <ecNumber evidence="1 2">3.2.2.26</ecNumber>
    </recommendedName>
    <alternativeName>
        <fullName evidence="1">Futalosine nucleosidase</fullName>
    </alternativeName>
    <alternativeName>
        <fullName evidence="1">Menaquinone biosynthetic enzyme MqnB</fullName>
    </alternativeName>
</protein>
<evidence type="ECO:0000313" key="5">
    <source>
        <dbReference type="Proteomes" id="UP000278673"/>
    </source>
</evidence>
<dbReference type="PANTHER" id="PTHR46832:SF2">
    <property type="entry name" value="FUTALOSINE HYDROLASE"/>
    <property type="match status" value="1"/>
</dbReference>
<reference evidence="4 5" key="1">
    <citation type="submission" date="2018-10" db="EMBL/GenBank/DDBJ databases">
        <title>Isolation, diversity and antifungal activity of actinobacteria from wheat.</title>
        <authorList>
            <person name="Han C."/>
        </authorList>
    </citation>
    <scope>NUCLEOTIDE SEQUENCE [LARGE SCALE GENOMIC DNA]</scope>
    <source>
        <strain evidence="4 5">NEAU-YY642</strain>
    </source>
</reference>
<keyword evidence="1" id="KW-0474">Menaquinone biosynthesis</keyword>
<dbReference type="EC" id="3.2.2.26" evidence="1 2"/>
<evidence type="ECO:0000256" key="2">
    <source>
        <dbReference type="NCBIfam" id="TIGR03664"/>
    </source>
</evidence>
<keyword evidence="1 4" id="KW-0378">Hydrolase</keyword>
<comment type="function">
    <text evidence="1">Catalyzes the hydrolysis of futalosine (FL) to dehypoxanthine futalosine (DHFL) and hypoxanthine, a step in the biosynthesis of menaquinone (MK, vitamin K2).</text>
</comment>
<dbReference type="NCBIfam" id="TIGR03664">
    <property type="entry name" value="fut_nucase"/>
    <property type="match status" value="1"/>
</dbReference>
<feature type="domain" description="Nucleoside phosphorylase" evidence="3">
    <location>
        <begin position="49"/>
        <end position="203"/>
    </location>
</feature>
<organism evidence="4 5">
    <name type="scientific">Streptomyces triticirhizae</name>
    <dbReference type="NCBI Taxonomy" id="2483353"/>
    <lineage>
        <taxon>Bacteria</taxon>
        <taxon>Bacillati</taxon>
        <taxon>Actinomycetota</taxon>
        <taxon>Actinomycetes</taxon>
        <taxon>Kitasatosporales</taxon>
        <taxon>Streptomycetaceae</taxon>
        <taxon>Streptomyces</taxon>
    </lineage>
</organism>
<name>A0A3M2M2T9_9ACTN</name>
<dbReference type="InterPro" id="IPR019963">
    <property type="entry name" value="FL_hydrolase_MqnB"/>
</dbReference>
<dbReference type="Gene3D" id="3.40.50.1580">
    <property type="entry name" value="Nucleoside phosphorylase domain"/>
    <property type="match status" value="1"/>
</dbReference>
<dbReference type="GO" id="GO:0019284">
    <property type="term" value="P:L-methionine salvage from S-adenosylmethionine"/>
    <property type="evidence" value="ECO:0007669"/>
    <property type="project" value="TreeGrafter"/>
</dbReference>
<dbReference type="EMBL" id="RFFJ01000020">
    <property type="protein sequence ID" value="RMI43876.1"/>
    <property type="molecule type" value="Genomic_DNA"/>
</dbReference>
<dbReference type="RefSeq" id="WP_122182819.1">
    <property type="nucleotide sequence ID" value="NZ_RFFJ01000020.1"/>
</dbReference>
<dbReference type="UniPathway" id="UPA00079"/>
<dbReference type="GO" id="GO:0005829">
    <property type="term" value="C:cytosol"/>
    <property type="evidence" value="ECO:0007669"/>
    <property type="project" value="TreeGrafter"/>
</dbReference>
<comment type="similarity">
    <text evidence="1">Belongs to the PNP/UDP phosphorylase family. Futalosine hydrolase subfamily.</text>
</comment>
<keyword evidence="4" id="KW-0326">Glycosidase</keyword>
<comment type="catalytic activity">
    <reaction evidence="1">
        <text>futalosine + H2O = dehypoxanthine futalosine + hypoxanthine</text>
        <dbReference type="Rhea" id="RHEA:25904"/>
        <dbReference type="ChEBI" id="CHEBI:15377"/>
        <dbReference type="ChEBI" id="CHEBI:17368"/>
        <dbReference type="ChEBI" id="CHEBI:58863"/>
        <dbReference type="ChEBI" id="CHEBI:58864"/>
        <dbReference type="EC" id="3.2.2.26"/>
    </reaction>
</comment>
<dbReference type="AlphaFoldDB" id="A0A3M2M2T9"/>
<dbReference type="GO" id="GO:0009234">
    <property type="term" value="P:menaquinone biosynthetic process"/>
    <property type="evidence" value="ECO:0007669"/>
    <property type="project" value="UniProtKB-UniRule"/>
</dbReference>
<dbReference type="Pfam" id="PF01048">
    <property type="entry name" value="PNP_UDP_1"/>
    <property type="match status" value="1"/>
</dbReference>
<evidence type="ECO:0000256" key="1">
    <source>
        <dbReference type="HAMAP-Rule" id="MF_00991"/>
    </source>
</evidence>
<accession>A0A3M2M2T9</accession>
<dbReference type="Proteomes" id="UP000278673">
    <property type="component" value="Unassembled WGS sequence"/>
</dbReference>
<dbReference type="GO" id="GO:0008930">
    <property type="term" value="F:methylthioadenosine nucleosidase activity"/>
    <property type="evidence" value="ECO:0007669"/>
    <property type="project" value="TreeGrafter"/>
</dbReference>
<dbReference type="GO" id="GO:0008782">
    <property type="term" value="F:adenosylhomocysteine nucleosidase activity"/>
    <property type="evidence" value="ECO:0007669"/>
    <property type="project" value="TreeGrafter"/>
</dbReference>
<sequence length="241" mass="23654">MSSGRTLVVTAVPAERDAVTLATGAPPDPFTLPAGLTLHRGPAWDTVAVGVGPAAAAAGTATVLAVAPGRYDLVVAAGIAGGFAPVAAVGDAVVGSALVAADLGAEGPDGFIDLAELGFGQVSHRPPAVLAQAVADATGAVLGPVLTVATATGTAERAAALAARHPGAAAEAMEGHGVATAAAAHRLAVLEVRTVSNPVGPRDRAAWRIPAALRALTDAFAALGPAVETWRKKHHEEADTP</sequence>
<comment type="pathway">
    <text evidence="1">Quinol/quinone metabolism; menaquinone biosynthesis.</text>
</comment>
<dbReference type="InterPro" id="IPR035994">
    <property type="entry name" value="Nucleoside_phosphorylase_sf"/>
</dbReference>
<dbReference type="NCBIfam" id="NF006087">
    <property type="entry name" value="PRK08236.1"/>
    <property type="match status" value="1"/>
</dbReference>
<dbReference type="PANTHER" id="PTHR46832">
    <property type="entry name" value="5'-METHYLTHIOADENOSINE/S-ADENOSYLHOMOCYSTEINE NUCLEOSIDASE"/>
    <property type="match status" value="1"/>
</dbReference>
<dbReference type="InterPro" id="IPR000845">
    <property type="entry name" value="Nucleoside_phosphorylase_d"/>
</dbReference>
<comment type="caution">
    <text evidence="4">The sequence shown here is derived from an EMBL/GenBank/DDBJ whole genome shotgun (WGS) entry which is preliminary data.</text>
</comment>
<proteinExistence type="inferred from homology"/>
<dbReference type="SUPFAM" id="SSF53167">
    <property type="entry name" value="Purine and uridine phosphorylases"/>
    <property type="match status" value="1"/>
</dbReference>
<evidence type="ECO:0000313" key="4">
    <source>
        <dbReference type="EMBL" id="RMI43876.1"/>
    </source>
</evidence>
<gene>
    <name evidence="1" type="primary">mqnB</name>
    <name evidence="4" type="ORF">EBN88_06380</name>
</gene>
<evidence type="ECO:0000259" key="3">
    <source>
        <dbReference type="Pfam" id="PF01048"/>
    </source>
</evidence>
<dbReference type="HAMAP" id="MF_00991">
    <property type="entry name" value="MqnB"/>
    <property type="match status" value="1"/>
</dbReference>